<dbReference type="Proteomes" id="UP000002037">
    <property type="component" value="Unassembled WGS sequence"/>
</dbReference>
<accession>C5M5Z2</accession>
<dbReference type="eggNOG" id="ENOG502S6GF">
    <property type="taxonomic scope" value="Eukaryota"/>
</dbReference>
<sequence length="649" mass="76306">MQHGHLSVVMVVMVVVFFLMMVDDNLIAILFVFFLMREIKFSFHFQILNFIVNQPFIQIYNQTIIMTTDESIITYVNPYKLPESNNSELISLLQNGNTSNNQTTTLNFNIPVFKSIDVSNLIDLNNNKIESQINEQKRSQNVNINNLDSNQDENKSSNESNVVELNNEDLIIDEKLNKFIPIEEFKFKNFHNQLSSIIIKGIPNDLKLQVLEKLLNLLISNRSFKWSLINNSNNKNNITNDLKLIFIKFDQLVDLKWFLETYSTTINDIIPGCNIIKNDLIKDNLESLKIEPEEIKESLKSTINLIINNSKNKEIKKVTGLEDLDQVLDSYSNYKVDNNDLIDIPNDMKESIVKDIIKFRSRMLLIEKDLRKREIEQERINTKNKLKRLFEGIKESNETGNNNGNGSSSFSTTTTSNDGNNKSIFLMSNREEFEDMNDEEYEKYLKDQQALKLEEEYNQRLKEWEINQNKEYKKLNELLKNLQNYENQLIDNKLKFIDDFKNYQNLSISNLYNHKYNDYLKFRSKKRSLEEQQDELDRSQDHQPQPQLEEQQKPIIKQDQPVVKKLKVESIIINELSKELKSKLNDKIIELVEEYLGVKDEFLVQVINDNLQNSSLSKKKELIEELVEVLDEDSENLVNDLWKYIEKLS</sequence>
<evidence type="ECO:0000313" key="10">
    <source>
        <dbReference type="Proteomes" id="UP000002037"/>
    </source>
</evidence>
<dbReference type="EMBL" id="GG692396">
    <property type="protein sequence ID" value="EER34413.1"/>
    <property type="molecule type" value="Genomic_DNA"/>
</dbReference>
<evidence type="ECO:0000256" key="5">
    <source>
        <dbReference type="SAM" id="Coils"/>
    </source>
</evidence>
<keyword evidence="3" id="KW-0747">Spliceosome</keyword>
<dbReference type="HOGENOM" id="CLU_478950_0_0_1"/>
<dbReference type="GeneID" id="8300998"/>
<evidence type="ECO:0000313" key="9">
    <source>
        <dbReference type="EMBL" id="EER34413.1"/>
    </source>
</evidence>
<dbReference type="OrthoDB" id="6275295at2759"/>
<dbReference type="VEuPathDB" id="FungiDB:CTRG_01273"/>
<feature type="compositionally biased region" description="Low complexity" evidence="6">
    <location>
        <begin position="398"/>
        <end position="423"/>
    </location>
</feature>
<feature type="transmembrane region" description="Helical" evidence="7">
    <location>
        <begin position="6"/>
        <end position="35"/>
    </location>
</feature>
<dbReference type="InterPro" id="IPR002483">
    <property type="entry name" value="PWI_dom"/>
</dbReference>
<evidence type="ECO:0000256" key="7">
    <source>
        <dbReference type="SAM" id="Phobius"/>
    </source>
</evidence>
<protein>
    <recommendedName>
        <fullName evidence="2">U1 small nuclear ribonucleoprotein component SNU71</fullName>
    </recommendedName>
</protein>
<evidence type="ECO:0000256" key="4">
    <source>
        <dbReference type="ARBA" id="ARBA00025004"/>
    </source>
</evidence>
<comment type="function">
    <text evidence="4">Component of the U1 snRNP particle, which recognizes and binds the 5'-splice site of pre-mRNA. Together with other non-snRNP factors, U1 snRNP forms the spliceosomal commitment complex, that targets pre-mRNA to the splicing pathway.</text>
</comment>
<dbReference type="RefSeq" id="XP_002546968.1">
    <property type="nucleotide sequence ID" value="XM_002546922.1"/>
</dbReference>
<dbReference type="KEGG" id="ctp:CTRG_01273"/>
<evidence type="ECO:0000259" key="8">
    <source>
        <dbReference type="PROSITE" id="PS51025"/>
    </source>
</evidence>
<feature type="compositionally biased region" description="Basic and acidic residues" evidence="6">
    <location>
        <begin position="531"/>
        <end position="541"/>
    </location>
</feature>
<feature type="region of interest" description="Disordered" evidence="6">
    <location>
        <begin position="531"/>
        <end position="554"/>
    </location>
</feature>
<evidence type="ECO:0000256" key="6">
    <source>
        <dbReference type="SAM" id="MobiDB-lite"/>
    </source>
</evidence>
<organism evidence="9 10">
    <name type="scientific">Candida tropicalis (strain ATCC MYA-3404 / T1)</name>
    <name type="common">Yeast</name>
    <dbReference type="NCBI Taxonomy" id="294747"/>
    <lineage>
        <taxon>Eukaryota</taxon>
        <taxon>Fungi</taxon>
        <taxon>Dikarya</taxon>
        <taxon>Ascomycota</taxon>
        <taxon>Saccharomycotina</taxon>
        <taxon>Pichiomycetes</taxon>
        <taxon>Debaryomycetaceae</taxon>
        <taxon>Candida/Lodderomyces clade</taxon>
        <taxon>Candida</taxon>
    </lineage>
</organism>
<dbReference type="GO" id="GO:0005681">
    <property type="term" value="C:spliceosomal complex"/>
    <property type="evidence" value="ECO:0007669"/>
    <property type="project" value="UniProtKB-KW"/>
</dbReference>
<keyword evidence="5" id="KW-0175">Coiled coil</keyword>
<name>C5M5Z2_CANTT</name>
<keyword evidence="7" id="KW-0472">Membrane</keyword>
<dbReference type="Pfam" id="PF01480">
    <property type="entry name" value="PWI"/>
    <property type="match status" value="1"/>
</dbReference>
<evidence type="ECO:0000256" key="1">
    <source>
        <dbReference type="ARBA" id="ARBA00005544"/>
    </source>
</evidence>
<keyword evidence="3" id="KW-0507">mRNA processing</keyword>
<dbReference type="STRING" id="294747.C5M5Z2"/>
<feature type="region of interest" description="Disordered" evidence="6">
    <location>
        <begin position="395"/>
        <end position="423"/>
    </location>
</feature>
<feature type="coiled-coil region" evidence="5">
    <location>
        <begin position="461"/>
        <end position="495"/>
    </location>
</feature>
<keyword evidence="10" id="KW-1185">Reference proteome</keyword>
<dbReference type="AlphaFoldDB" id="C5M5Z2"/>
<reference evidence="9 10" key="1">
    <citation type="journal article" date="2009" name="Nature">
        <title>Evolution of pathogenicity and sexual reproduction in eight Candida genomes.</title>
        <authorList>
            <person name="Butler G."/>
            <person name="Rasmussen M.D."/>
            <person name="Lin M.F."/>
            <person name="Santos M.A."/>
            <person name="Sakthikumar S."/>
            <person name="Munro C.A."/>
            <person name="Rheinbay E."/>
            <person name="Grabherr M."/>
            <person name="Forche A."/>
            <person name="Reedy J.L."/>
            <person name="Agrafioti I."/>
            <person name="Arnaud M.B."/>
            <person name="Bates S."/>
            <person name="Brown A.J."/>
            <person name="Brunke S."/>
            <person name="Costanzo M.C."/>
            <person name="Fitzpatrick D.A."/>
            <person name="de Groot P.W."/>
            <person name="Harris D."/>
            <person name="Hoyer L.L."/>
            <person name="Hube B."/>
            <person name="Klis F.M."/>
            <person name="Kodira C."/>
            <person name="Lennard N."/>
            <person name="Logue M.E."/>
            <person name="Martin R."/>
            <person name="Neiman A.M."/>
            <person name="Nikolaou E."/>
            <person name="Quail M.A."/>
            <person name="Quinn J."/>
            <person name="Santos M.C."/>
            <person name="Schmitzberger F.F."/>
            <person name="Sherlock G."/>
            <person name="Shah P."/>
            <person name="Silverstein K.A."/>
            <person name="Skrzypek M.S."/>
            <person name="Soll D."/>
            <person name="Staggs R."/>
            <person name="Stansfield I."/>
            <person name="Stumpf M.P."/>
            <person name="Sudbery P.E."/>
            <person name="Srikantha T."/>
            <person name="Zeng Q."/>
            <person name="Berman J."/>
            <person name="Berriman M."/>
            <person name="Heitman J."/>
            <person name="Gow N.A."/>
            <person name="Lorenz M.C."/>
            <person name="Birren B.W."/>
            <person name="Kellis M."/>
            <person name="Cuomo C.A."/>
        </authorList>
    </citation>
    <scope>NUCLEOTIDE SEQUENCE [LARGE SCALE GENOMIC DNA]</scope>
    <source>
        <strain evidence="10">ATCC MYA-3404 / T1</strain>
    </source>
</reference>
<keyword evidence="3" id="KW-0508">mRNA splicing</keyword>
<feature type="domain" description="PWI" evidence="8">
    <location>
        <begin position="565"/>
        <end position="649"/>
    </location>
</feature>
<proteinExistence type="inferred from homology"/>
<dbReference type="Gene3D" id="1.20.1390.10">
    <property type="entry name" value="PWI domain"/>
    <property type="match status" value="1"/>
</dbReference>
<evidence type="ECO:0000256" key="3">
    <source>
        <dbReference type="ARBA" id="ARBA00022728"/>
    </source>
</evidence>
<dbReference type="PROSITE" id="PS51025">
    <property type="entry name" value="PWI"/>
    <property type="match status" value="1"/>
</dbReference>
<evidence type="ECO:0000256" key="2">
    <source>
        <dbReference type="ARBA" id="ARBA00014280"/>
    </source>
</evidence>
<keyword evidence="7" id="KW-0812">Transmembrane</keyword>
<keyword evidence="7" id="KW-1133">Transmembrane helix</keyword>
<gene>
    <name evidence="9" type="ORF">CTRG_01273</name>
</gene>
<comment type="similarity">
    <text evidence="1">Belongs to the SNU71 family.</text>
</comment>